<dbReference type="GO" id="GO:0008677">
    <property type="term" value="F:2-dehydropantoate 2-reductase activity"/>
    <property type="evidence" value="ECO:0007669"/>
    <property type="project" value="UniProtKB-EC"/>
</dbReference>
<evidence type="ECO:0000256" key="1">
    <source>
        <dbReference type="ARBA" id="ARBA00004994"/>
    </source>
</evidence>
<dbReference type="Proteomes" id="UP000530268">
    <property type="component" value="Unassembled WGS sequence"/>
</dbReference>
<dbReference type="RefSeq" id="WP_184566677.1">
    <property type="nucleotide sequence ID" value="NZ_JACIEI010000010.1"/>
</dbReference>
<reference evidence="13 14" key="1">
    <citation type="submission" date="2020-08" db="EMBL/GenBank/DDBJ databases">
        <title>Genomic Encyclopedia of Type Strains, Phase IV (KMG-IV): sequencing the most valuable type-strain genomes for metagenomic binning, comparative biology and taxonomic classification.</title>
        <authorList>
            <person name="Goeker M."/>
        </authorList>
    </citation>
    <scope>NUCLEOTIDE SEQUENCE [LARGE SCALE GENOMIC DNA]</scope>
    <source>
        <strain evidence="13 14">DSM 102234</strain>
    </source>
</reference>
<dbReference type="UniPathway" id="UPA00028">
    <property type="reaction ID" value="UER00004"/>
</dbReference>
<evidence type="ECO:0000256" key="10">
    <source>
        <dbReference type="RuleBase" id="RU362068"/>
    </source>
</evidence>
<dbReference type="EMBL" id="JACIEI010000010">
    <property type="protein sequence ID" value="MBB3995085.1"/>
    <property type="molecule type" value="Genomic_DNA"/>
</dbReference>
<dbReference type="NCBIfam" id="TIGR00745">
    <property type="entry name" value="apbA_panE"/>
    <property type="match status" value="1"/>
</dbReference>
<dbReference type="Gene3D" id="1.10.1040.10">
    <property type="entry name" value="N-(1-d-carboxylethyl)-l-norvaline Dehydrogenase, domain 2"/>
    <property type="match status" value="1"/>
</dbReference>
<evidence type="ECO:0000256" key="2">
    <source>
        <dbReference type="ARBA" id="ARBA00007870"/>
    </source>
</evidence>
<evidence type="ECO:0000313" key="14">
    <source>
        <dbReference type="Proteomes" id="UP000530268"/>
    </source>
</evidence>
<proteinExistence type="inferred from homology"/>
<evidence type="ECO:0000256" key="8">
    <source>
        <dbReference type="ARBA" id="ARBA00032024"/>
    </source>
</evidence>
<organism evidence="13 14">
    <name type="scientific">Sulfitobacter undariae</name>
    <dbReference type="NCBI Taxonomy" id="1563671"/>
    <lineage>
        <taxon>Bacteria</taxon>
        <taxon>Pseudomonadati</taxon>
        <taxon>Pseudomonadota</taxon>
        <taxon>Alphaproteobacteria</taxon>
        <taxon>Rhodobacterales</taxon>
        <taxon>Roseobacteraceae</taxon>
        <taxon>Sulfitobacter</taxon>
    </lineage>
</organism>
<dbReference type="InterPro" id="IPR013752">
    <property type="entry name" value="KPA_reductase"/>
</dbReference>
<comment type="caution">
    <text evidence="13">The sequence shown here is derived from an EMBL/GenBank/DDBJ whole genome shotgun (WGS) entry which is preliminary data.</text>
</comment>
<dbReference type="SUPFAM" id="SSF51735">
    <property type="entry name" value="NAD(P)-binding Rossmann-fold domains"/>
    <property type="match status" value="1"/>
</dbReference>
<dbReference type="GO" id="GO:0050661">
    <property type="term" value="F:NADP binding"/>
    <property type="evidence" value="ECO:0007669"/>
    <property type="project" value="TreeGrafter"/>
</dbReference>
<dbReference type="GO" id="GO:0015940">
    <property type="term" value="P:pantothenate biosynthetic process"/>
    <property type="evidence" value="ECO:0007669"/>
    <property type="project" value="UniProtKB-UniPathway"/>
</dbReference>
<dbReference type="InterPro" id="IPR036291">
    <property type="entry name" value="NAD(P)-bd_dom_sf"/>
</dbReference>
<protein>
    <recommendedName>
        <fullName evidence="4 10">2-dehydropantoate 2-reductase</fullName>
        <ecNumber evidence="3 10">1.1.1.169</ecNumber>
    </recommendedName>
    <alternativeName>
        <fullName evidence="8 10">Ketopantoate reductase</fullName>
    </alternativeName>
</protein>
<feature type="domain" description="Ketopantoate reductase C-terminal" evidence="12">
    <location>
        <begin position="182"/>
        <end position="320"/>
    </location>
</feature>
<dbReference type="InterPro" id="IPR013332">
    <property type="entry name" value="KPR_N"/>
</dbReference>
<dbReference type="Pfam" id="PF02558">
    <property type="entry name" value="ApbA"/>
    <property type="match status" value="1"/>
</dbReference>
<dbReference type="Pfam" id="PF08546">
    <property type="entry name" value="ApbA_C"/>
    <property type="match status" value="1"/>
</dbReference>
<sequence length="335" mass="36057">MRSNTAPCPRIVIAGAGAIGCFVGGVLAHAGHSVSFLGRPRILDRLRSEGLRISDYAGLDVTLAAHTLDLHETPEVLAHADVILVCVKSKATADIAVQIAAHARPDAIVVSLQNGMGHADTLRRSLPTYDIRPAMVPFNVVPMENGRFHRSTSGDIVIGSGPHALGQTLSVAGLRVTQSNEIEAIQWGKFLLNLNNAPNALSGLTLHAQLLDRAWRRVMADQMTEALRVLRAHGCQIKPTTDVPVGLVPFILRLPTPIFIRVAAKMLTIDPQAKTSMAHDLWAGRKTEIDAFQGRIIAMGREKSIPTPWADALMSAVKAAEQNGASVHSPEILRR</sequence>
<dbReference type="InterPro" id="IPR013328">
    <property type="entry name" value="6PGD_dom2"/>
</dbReference>
<evidence type="ECO:0000256" key="4">
    <source>
        <dbReference type="ARBA" id="ARBA00019465"/>
    </source>
</evidence>
<keyword evidence="7 10" id="KW-0560">Oxidoreductase</keyword>
<comment type="similarity">
    <text evidence="2 10">Belongs to the ketopantoate reductase family.</text>
</comment>
<name>A0A7W6EAK0_9RHOB</name>
<keyword evidence="5 10" id="KW-0566">Pantothenate biosynthesis</keyword>
<dbReference type="PANTHER" id="PTHR43765:SF2">
    <property type="entry name" value="2-DEHYDROPANTOATE 2-REDUCTASE"/>
    <property type="match status" value="1"/>
</dbReference>
<dbReference type="InterPro" id="IPR003710">
    <property type="entry name" value="ApbA"/>
</dbReference>
<feature type="domain" description="Ketopantoate reductase N-terminal" evidence="11">
    <location>
        <begin position="11"/>
        <end position="161"/>
    </location>
</feature>
<dbReference type="NCBIfam" id="NF006083">
    <property type="entry name" value="PRK08229.1"/>
    <property type="match status" value="1"/>
</dbReference>
<comment type="pathway">
    <text evidence="1 10">Cofactor biosynthesis; (R)-pantothenate biosynthesis; (R)-pantoate from 3-methyl-2-oxobutanoate: step 2/2.</text>
</comment>
<dbReference type="InterPro" id="IPR008927">
    <property type="entry name" value="6-PGluconate_DH-like_C_sf"/>
</dbReference>
<gene>
    <name evidence="13" type="ORF">GGR95_002735</name>
</gene>
<dbReference type="AlphaFoldDB" id="A0A7W6EAK0"/>
<evidence type="ECO:0000256" key="9">
    <source>
        <dbReference type="ARBA" id="ARBA00048793"/>
    </source>
</evidence>
<dbReference type="EC" id="1.1.1.169" evidence="3 10"/>
<dbReference type="Gene3D" id="3.40.50.720">
    <property type="entry name" value="NAD(P)-binding Rossmann-like Domain"/>
    <property type="match status" value="1"/>
</dbReference>
<evidence type="ECO:0000256" key="3">
    <source>
        <dbReference type="ARBA" id="ARBA00013014"/>
    </source>
</evidence>
<accession>A0A7W6EAK0</accession>
<evidence type="ECO:0000259" key="12">
    <source>
        <dbReference type="Pfam" id="PF08546"/>
    </source>
</evidence>
<dbReference type="GO" id="GO:0005737">
    <property type="term" value="C:cytoplasm"/>
    <property type="evidence" value="ECO:0007669"/>
    <property type="project" value="TreeGrafter"/>
</dbReference>
<comment type="function">
    <text evidence="10">Catalyzes the NADPH-dependent reduction of ketopantoate into pantoic acid.</text>
</comment>
<evidence type="ECO:0000256" key="6">
    <source>
        <dbReference type="ARBA" id="ARBA00022857"/>
    </source>
</evidence>
<keyword evidence="6 10" id="KW-0521">NADP</keyword>
<dbReference type="PANTHER" id="PTHR43765">
    <property type="entry name" value="2-DEHYDROPANTOATE 2-REDUCTASE-RELATED"/>
    <property type="match status" value="1"/>
</dbReference>
<evidence type="ECO:0000313" key="13">
    <source>
        <dbReference type="EMBL" id="MBB3995085.1"/>
    </source>
</evidence>
<dbReference type="InterPro" id="IPR050838">
    <property type="entry name" value="Ketopantoate_reductase"/>
</dbReference>
<dbReference type="SUPFAM" id="SSF48179">
    <property type="entry name" value="6-phosphogluconate dehydrogenase C-terminal domain-like"/>
    <property type="match status" value="1"/>
</dbReference>
<keyword evidence="14" id="KW-1185">Reference proteome</keyword>
<evidence type="ECO:0000256" key="7">
    <source>
        <dbReference type="ARBA" id="ARBA00023002"/>
    </source>
</evidence>
<dbReference type="PROSITE" id="PS51257">
    <property type="entry name" value="PROKAR_LIPOPROTEIN"/>
    <property type="match status" value="1"/>
</dbReference>
<evidence type="ECO:0000259" key="11">
    <source>
        <dbReference type="Pfam" id="PF02558"/>
    </source>
</evidence>
<comment type="catalytic activity">
    <reaction evidence="9 10">
        <text>(R)-pantoate + NADP(+) = 2-dehydropantoate + NADPH + H(+)</text>
        <dbReference type="Rhea" id="RHEA:16233"/>
        <dbReference type="ChEBI" id="CHEBI:11561"/>
        <dbReference type="ChEBI" id="CHEBI:15378"/>
        <dbReference type="ChEBI" id="CHEBI:15980"/>
        <dbReference type="ChEBI" id="CHEBI:57783"/>
        <dbReference type="ChEBI" id="CHEBI:58349"/>
        <dbReference type="EC" id="1.1.1.169"/>
    </reaction>
</comment>
<evidence type="ECO:0000256" key="5">
    <source>
        <dbReference type="ARBA" id="ARBA00022655"/>
    </source>
</evidence>